<comment type="caution">
    <text evidence="7">The sequence shown here is derived from an EMBL/GenBank/DDBJ whole genome shotgun (WGS) entry which is preliminary data.</text>
</comment>
<keyword evidence="3" id="KW-0862">Zinc</keyword>
<name>R4X8U2_TAPDE</name>
<evidence type="ECO:0000256" key="3">
    <source>
        <dbReference type="ARBA" id="ARBA00022833"/>
    </source>
</evidence>
<evidence type="ECO:0000313" key="7">
    <source>
        <dbReference type="EMBL" id="CCG80532.1"/>
    </source>
</evidence>
<comment type="similarity">
    <text evidence="1">Belongs to the Gfa family.</text>
</comment>
<feature type="region of interest" description="Disordered" evidence="5">
    <location>
        <begin position="1"/>
        <end position="32"/>
    </location>
</feature>
<organism evidence="7 8">
    <name type="scientific">Taphrina deformans (strain PYCC 5710 / ATCC 11124 / CBS 356.35 / IMI 108563 / JCM 9778 / NBRC 8474)</name>
    <name type="common">Peach leaf curl fungus</name>
    <name type="synonym">Lalaria deformans</name>
    <dbReference type="NCBI Taxonomy" id="1097556"/>
    <lineage>
        <taxon>Eukaryota</taxon>
        <taxon>Fungi</taxon>
        <taxon>Dikarya</taxon>
        <taxon>Ascomycota</taxon>
        <taxon>Taphrinomycotina</taxon>
        <taxon>Taphrinomycetes</taxon>
        <taxon>Taphrinales</taxon>
        <taxon>Taphrinaceae</taxon>
        <taxon>Taphrina</taxon>
    </lineage>
</organism>
<evidence type="ECO:0000256" key="1">
    <source>
        <dbReference type="ARBA" id="ARBA00005495"/>
    </source>
</evidence>
<dbReference type="PROSITE" id="PS51891">
    <property type="entry name" value="CENP_V_GFA"/>
    <property type="match status" value="1"/>
</dbReference>
<dbReference type="PANTHER" id="PTHR33337:SF40">
    <property type="entry name" value="CENP-V_GFA DOMAIN-CONTAINING PROTEIN-RELATED"/>
    <property type="match status" value="1"/>
</dbReference>
<evidence type="ECO:0000256" key="4">
    <source>
        <dbReference type="ARBA" id="ARBA00023239"/>
    </source>
</evidence>
<dbReference type="EMBL" id="CAHR02000002">
    <property type="protein sequence ID" value="CCG80532.1"/>
    <property type="molecule type" value="Genomic_DNA"/>
</dbReference>
<dbReference type="eggNOG" id="ENOG502RZVZ">
    <property type="taxonomic scope" value="Eukaryota"/>
</dbReference>
<feature type="region of interest" description="Disordered" evidence="5">
    <location>
        <begin position="199"/>
        <end position="245"/>
    </location>
</feature>
<reference evidence="7 8" key="1">
    <citation type="journal article" date="2013" name="MBio">
        <title>Genome sequencing of the plant pathogen Taphrina deformans, the causal agent of peach leaf curl.</title>
        <authorList>
            <person name="Cisse O.H."/>
            <person name="Almeida J.M.G.C.F."/>
            <person name="Fonseca A."/>
            <person name="Kumar A.A."/>
            <person name="Salojaervi J."/>
            <person name="Overmyer K."/>
            <person name="Hauser P.M."/>
            <person name="Pagni M."/>
        </authorList>
    </citation>
    <scope>NUCLEOTIDE SEQUENCE [LARGE SCALE GENOMIC DNA]</scope>
    <source>
        <strain evidence="8">PYCC 5710 / ATCC 11124 / CBS 356.35 / IMI 108563 / JCM 9778 / NBRC 8474</strain>
    </source>
</reference>
<dbReference type="OrthoDB" id="9970124at2759"/>
<evidence type="ECO:0000313" key="8">
    <source>
        <dbReference type="Proteomes" id="UP000013776"/>
    </source>
</evidence>
<keyword evidence="4" id="KW-0456">Lyase</keyword>
<dbReference type="InterPro" id="IPR006913">
    <property type="entry name" value="CENP-V/GFA"/>
</dbReference>
<evidence type="ECO:0000256" key="2">
    <source>
        <dbReference type="ARBA" id="ARBA00022723"/>
    </source>
</evidence>
<keyword evidence="8" id="KW-1185">Reference proteome</keyword>
<gene>
    <name evidence="7" type="ORF">TAPDE_000036</name>
</gene>
<protein>
    <recommendedName>
        <fullName evidence="6">CENP-V/GFA domain-containing protein</fullName>
    </recommendedName>
</protein>
<feature type="compositionally biased region" description="Low complexity" evidence="5">
    <location>
        <begin position="18"/>
        <end position="27"/>
    </location>
</feature>
<dbReference type="AlphaFoldDB" id="R4X8U2"/>
<feature type="domain" description="CENP-V/GFA" evidence="6">
    <location>
        <begin position="46"/>
        <end position="173"/>
    </location>
</feature>
<dbReference type="Gene3D" id="3.90.1590.10">
    <property type="entry name" value="glutathione-dependent formaldehyde- activating enzyme (gfa)"/>
    <property type="match status" value="1"/>
</dbReference>
<evidence type="ECO:0000259" key="6">
    <source>
        <dbReference type="PROSITE" id="PS51891"/>
    </source>
</evidence>
<evidence type="ECO:0000256" key="5">
    <source>
        <dbReference type="SAM" id="MobiDB-lite"/>
    </source>
</evidence>
<dbReference type="InterPro" id="IPR011057">
    <property type="entry name" value="Mss4-like_sf"/>
</dbReference>
<proteinExistence type="inferred from homology"/>
<sequence length="245" mass="27072">MPSSKGATPKDDSAPAGSHESSTSSSEKLTHAPYGSASSSSFESTYSGHCFCGSIRFSLCGDPKSNVFCHCRSCQRLHGAPATLSSIYDKDKVRFTAGVENLVFFSPQEKRDGYRVPCKLSCRFCHSPIGNEGNNMMLVLPALIDFDNPADGHQGPDGRLPDAFKPTFHQYYETKIREIEDDLPKFKYEKNNGPLNDAAVEYKKKSEAEKAAKQESEDLKENPSADSNGKDEKEARESRKRKAKQ</sequence>
<dbReference type="Pfam" id="PF04828">
    <property type="entry name" value="GFA"/>
    <property type="match status" value="1"/>
</dbReference>
<accession>R4X8U2</accession>
<dbReference type="GO" id="GO:0016846">
    <property type="term" value="F:carbon-sulfur lyase activity"/>
    <property type="evidence" value="ECO:0007669"/>
    <property type="project" value="InterPro"/>
</dbReference>
<feature type="compositionally biased region" description="Basic and acidic residues" evidence="5">
    <location>
        <begin position="200"/>
        <end position="237"/>
    </location>
</feature>
<dbReference type="Proteomes" id="UP000013776">
    <property type="component" value="Unassembled WGS sequence"/>
</dbReference>
<dbReference type="PANTHER" id="PTHR33337">
    <property type="entry name" value="GFA DOMAIN-CONTAINING PROTEIN"/>
    <property type="match status" value="1"/>
</dbReference>
<dbReference type="GO" id="GO:0046872">
    <property type="term" value="F:metal ion binding"/>
    <property type="evidence" value="ECO:0007669"/>
    <property type="project" value="UniProtKB-KW"/>
</dbReference>
<keyword evidence="2" id="KW-0479">Metal-binding</keyword>
<dbReference type="SUPFAM" id="SSF51316">
    <property type="entry name" value="Mss4-like"/>
    <property type="match status" value="1"/>
</dbReference>